<name>A0A0B1TRN5_OESDE</name>
<dbReference type="Pfam" id="PF02485">
    <property type="entry name" value="Branch"/>
    <property type="match status" value="1"/>
</dbReference>
<evidence type="ECO:0000256" key="2">
    <source>
        <dbReference type="ARBA" id="ARBA00004922"/>
    </source>
</evidence>
<keyword evidence="6" id="KW-0735">Signal-anchor</keyword>
<feature type="region of interest" description="Disordered" evidence="11">
    <location>
        <begin position="214"/>
        <end position="237"/>
    </location>
</feature>
<proteinExistence type="inferred from homology"/>
<dbReference type="Proteomes" id="UP000053660">
    <property type="component" value="Unassembled WGS sequence"/>
</dbReference>
<evidence type="ECO:0000256" key="10">
    <source>
        <dbReference type="ARBA" id="ARBA00038150"/>
    </source>
</evidence>
<dbReference type="InterPro" id="IPR003406">
    <property type="entry name" value="Glyco_trans_14"/>
</dbReference>
<accession>A0A0B1TRN5</accession>
<evidence type="ECO:0000256" key="8">
    <source>
        <dbReference type="ARBA" id="ARBA00023136"/>
    </source>
</evidence>
<evidence type="ECO:0000256" key="1">
    <source>
        <dbReference type="ARBA" id="ARBA00004606"/>
    </source>
</evidence>
<evidence type="ECO:0000256" key="11">
    <source>
        <dbReference type="SAM" id="MobiDB-lite"/>
    </source>
</evidence>
<keyword evidence="7" id="KW-1133">Transmembrane helix</keyword>
<comment type="similarity">
    <text evidence="10">Belongs to the glycosyltransferase 14 family.</text>
</comment>
<dbReference type="GO" id="GO:0016020">
    <property type="term" value="C:membrane"/>
    <property type="evidence" value="ECO:0007669"/>
    <property type="project" value="UniProtKB-SubCell"/>
</dbReference>
<dbReference type="PANTHER" id="PTHR19297">
    <property type="entry name" value="GLYCOSYLTRANSFERASE 14 FAMILY MEMBER"/>
    <property type="match status" value="1"/>
</dbReference>
<evidence type="ECO:0000313" key="13">
    <source>
        <dbReference type="Proteomes" id="UP000053660"/>
    </source>
</evidence>
<dbReference type="OrthoDB" id="5841599at2759"/>
<keyword evidence="4" id="KW-0808">Transferase</keyword>
<organism evidence="12 13">
    <name type="scientific">Oesophagostomum dentatum</name>
    <name type="common">Nodular worm</name>
    <dbReference type="NCBI Taxonomy" id="61180"/>
    <lineage>
        <taxon>Eukaryota</taxon>
        <taxon>Metazoa</taxon>
        <taxon>Ecdysozoa</taxon>
        <taxon>Nematoda</taxon>
        <taxon>Chromadorea</taxon>
        <taxon>Rhabditida</taxon>
        <taxon>Rhabditina</taxon>
        <taxon>Rhabditomorpha</taxon>
        <taxon>Strongyloidea</taxon>
        <taxon>Strongylidae</taxon>
        <taxon>Oesophagostomum</taxon>
    </lineage>
</organism>
<dbReference type="AlphaFoldDB" id="A0A0B1TRN5"/>
<gene>
    <name evidence="12" type="ORF">OESDEN_01262</name>
</gene>
<keyword evidence="8" id="KW-0472">Membrane</keyword>
<dbReference type="GO" id="GO:0008375">
    <property type="term" value="F:acetylglucosaminyltransferase activity"/>
    <property type="evidence" value="ECO:0007669"/>
    <property type="project" value="TreeGrafter"/>
</dbReference>
<keyword evidence="3" id="KW-0328">Glycosyltransferase</keyword>
<evidence type="ECO:0000256" key="4">
    <source>
        <dbReference type="ARBA" id="ARBA00022679"/>
    </source>
</evidence>
<dbReference type="EMBL" id="KN549277">
    <property type="protein sequence ID" value="KHJ98761.1"/>
    <property type="molecule type" value="Genomic_DNA"/>
</dbReference>
<keyword evidence="13" id="KW-1185">Reference proteome</keyword>
<comment type="pathway">
    <text evidence="2">Protein modification; protein glycosylation.</text>
</comment>
<evidence type="ECO:0000256" key="7">
    <source>
        <dbReference type="ARBA" id="ARBA00022989"/>
    </source>
</evidence>
<evidence type="ECO:0000256" key="5">
    <source>
        <dbReference type="ARBA" id="ARBA00022692"/>
    </source>
</evidence>
<evidence type="ECO:0000256" key="3">
    <source>
        <dbReference type="ARBA" id="ARBA00022676"/>
    </source>
</evidence>
<dbReference type="PANTHER" id="PTHR19297:SF185">
    <property type="entry name" value="BETA-1,3-GALACTOSYL-O-GLYCOSYL-GLYCOPROTEIN BETA-1,6-N-ACETYLGLUCOSAMINYLTRANSFERASE 3"/>
    <property type="match status" value="1"/>
</dbReference>
<keyword evidence="5" id="KW-0812">Transmembrane</keyword>
<reference evidence="12 13" key="1">
    <citation type="submission" date="2014-03" db="EMBL/GenBank/DDBJ databases">
        <title>Draft genome of the hookworm Oesophagostomum dentatum.</title>
        <authorList>
            <person name="Mitreva M."/>
        </authorList>
    </citation>
    <scope>NUCLEOTIDE SEQUENCE [LARGE SCALE GENOMIC DNA]</scope>
    <source>
        <strain evidence="12 13">OD-Hann</strain>
    </source>
</reference>
<evidence type="ECO:0000256" key="9">
    <source>
        <dbReference type="ARBA" id="ARBA00023180"/>
    </source>
</evidence>
<evidence type="ECO:0000256" key="6">
    <source>
        <dbReference type="ARBA" id="ARBA00022968"/>
    </source>
</evidence>
<keyword evidence="9" id="KW-0325">Glycoprotein</keyword>
<sequence>MHDGRTHPKDVDCKRVLEGNRTAIDKAKKWPFNSQSIEQLLFFEKDRCRAIRDLFGFDTKTSTEEELNYPLAYGAVVYRDFVQVLFMLSAFYRPQNEYCVAHRPPIEWGSFEIINTTWVCVELLAKTNKKWMYYQQLSGVDAPLKTNLEMVKIFKTLNNTVNSEFSTFQPERLQGKDLSGANGSSDCAALHEQLVVQHCTNNTVHGHPDRVLSLRTPSPEAANQRAVMSKSPRPERR</sequence>
<comment type="subcellular location">
    <subcellularLocation>
        <location evidence="1">Membrane</location>
        <topology evidence="1">Single-pass type II membrane protein</topology>
    </subcellularLocation>
</comment>
<protein>
    <submittedName>
        <fullName evidence="12">Core-2/I-Branching enzyme</fullName>
    </submittedName>
</protein>
<evidence type="ECO:0000313" key="12">
    <source>
        <dbReference type="EMBL" id="KHJ98761.1"/>
    </source>
</evidence>